<protein>
    <submittedName>
        <fullName evidence="1">Uncharacterized protein</fullName>
    </submittedName>
</protein>
<keyword evidence="2" id="KW-1185">Reference proteome</keyword>
<reference evidence="1" key="1">
    <citation type="journal article" date="2022" name="bioRxiv">
        <title>Sequencing and chromosome-scale assembly of the giantPleurodeles waltlgenome.</title>
        <authorList>
            <person name="Brown T."/>
            <person name="Elewa A."/>
            <person name="Iarovenko S."/>
            <person name="Subramanian E."/>
            <person name="Araus A.J."/>
            <person name="Petzold A."/>
            <person name="Susuki M."/>
            <person name="Suzuki K.-i.T."/>
            <person name="Hayashi T."/>
            <person name="Toyoda A."/>
            <person name="Oliveira C."/>
            <person name="Osipova E."/>
            <person name="Leigh N.D."/>
            <person name="Simon A."/>
            <person name="Yun M.H."/>
        </authorList>
    </citation>
    <scope>NUCLEOTIDE SEQUENCE</scope>
    <source>
        <strain evidence="1">20211129_DDA</strain>
        <tissue evidence="1">Liver</tissue>
    </source>
</reference>
<gene>
    <name evidence="1" type="ORF">NDU88_008856</name>
</gene>
<evidence type="ECO:0000313" key="2">
    <source>
        <dbReference type="Proteomes" id="UP001066276"/>
    </source>
</evidence>
<dbReference type="AlphaFoldDB" id="A0AAV7RUD4"/>
<name>A0AAV7RUD4_PLEWA</name>
<evidence type="ECO:0000313" key="1">
    <source>
        <dbReference type="EMBL" id="KAJ1156132.1"/>
    </source>
</evidence>
<accession>A0AAV7RUD4</accession>
<dbReference type="Proteomes" id="UP001066276">
    <property type="component" value="Chromosome 5"/>
</dbReference>
<proteinExistence type="predicted"/>
<comment type="caution">
    <text evidence="1">The sequence shown here is derived from an EMBL/GenBank/DDBJ whole genome shotgun (WGS) entry which is preliminary data.</text>
</comment>
<dbReference type="EMBL" id="JANPWB010000009">
    <property type="protein sequence ID" value="KAJ1156132.1"/>
    <property type="molecule type" value="Genomic_DNA"/>
</dbReference>
<sequence length="98" mass="11050">MSSEWKTILRDNIEKKLSYLNQEVNQRASHGKAVEQLANRIGDRELAAAGFRVVQNLLDCLCSDFDQSFCDDKSLAPLCKDQAAQDKNSTKFARVTEL</sequence>
<organism evidence="1 2">
    <name type="scientific">Pleurodeles waltl</name>
    <name type="common">Iberian ribbed newt</name>
    <dbReference type="NCBI Taxonomy" id="8319"/>
    <lineage>
        <taxon>Eukaryota</taxon>
        <taxon>Metazoa</taxon>
        <taxon>Chordata</taxon>
        <taxon>Craniata</taxon>
        <taxon>Vertebrata</taxon>
        <taxon>Euteleostomi</taxon>
        <taxon>Amphibia</taxon>
        <taxon>Batrachia</taxon>
        <taxon>Caudata</taxon>
        <taxon>Salamandroidea</taxon>
        <taxon>Salamandridae</taxon>
        <taxon>Pleurodelinae</taxon>
        <taxon>Pleurodeles</taxon>
    </lineage>
</organism>